<protein>
    <submittedName>
        <fullName evidence="4">CPXV218 protein</fullName>
    </submittedName>
</protein>
<name>A0A7E4W1R6_PANRE</name>
<feature type="transmembrane region" description="Helical" evidence="1">
    <location>
        <begin position="197"/>
        <end position="214"/>
    </location>
</feature>
<accession>A0A7E4W1R6</accession>
<evidence type="ECO:0000313" key="3">
    <source>
        <dbReference type="Proteomes" id="UP000492821"/>
    </source>
</evidence>
<sequence length="215" mass="24633">MKLYTILTFLLLLAICAAVMLVANEVPEDGSKKVTTSGNIKLRIPSHQIIHFNVRRKLIDDCIKLKLNNEYVMANITTDDKRKCYIRIKSVDDEMEVQVSRNLITGFTTMKYNIEKTERFLSMTILRNGSVTVNNNQTSLKCDEEMGNTRNITVYLTNTSKCLFYFNFAASRIRNPKAIPYDVEEYDDGAYLTMANTLYMTLVYGGSVFFIILLP</sequence>
<feature type="signal peptide" evidence="2">
    <location>
        <begin position="1"/>
        <end position="18"/>
    </location>
</feature>
<dbReference type="AlphaFoldDB" id="A0A7E4W1R6"/>
<feature type="chain" id="PRO_5029016202" evidence="2">
    <location>
        <begin position="19"/>
        <end position="215"/>
    </location>
</feature>
<keyword evidence="3" id="KW-1185">Reference proteome</keyword>
<proteinExistence type="predicted"/>
<organism evidence="3 4">
    <name type="scientific">Panagrellus redivivus</name>
    <name type="common">Microworm</name>
    <dbReference type="NCBI Taxonomy" id="6233"/>
    <lineage>
        <taxon>Eukaryota</taxon>
        <taxon>Metazoa</taxon>
        <taxon>Ecdysozoa</taxon>
        <taxon>Nematoda</taxon>
        <taxon>Chromadorea</taxon>
        <taxon>Rhabditida</taxon>
        <taxon>Tylenchina</taxon>
        <taxon>Panagrolaimomorpha</taxon>
        <taxon>Panagrolaimoidea</taxon>
        <taxon>Panagrolaimidae</taxon>
        <taxon>Panagrellus</taxon>
    </lineage>
</organism>
<evidence type="ECO:0000313" key="4">
    <source>
        <dbReference type="WBParaSite" id="Pan_g5363.t1"/>
    </source>
</evidence>
<keyword evidence="1" id="KW-0812">Transmembrane</keyword>
<evidence type="ECO:0000256" key="2">
    <source>
        <dbReference type="SAM" id="SignalP"/>
    </source>
</evidence>
<dbReference type="WBParaSite" id="Pan_g5363.t1">
    <property type="protein sequence ID" value="Pan_g5363.t1"/>
    <property type="gene ID" value="Pan_g5363"/>
</dbReference>
<keyword evidence="1" id="KW-0472">Membrane</keyword>
<dbReference type="Proteomes" id="UP000492821">
    <property type="component" value="Unassembled WGS sequence"/>
</dbReference>
<keyword evidence="2" id="KW-0732">Signal</keyword>
<keyword evidence="1" id="KW-1133">Transmembrane helix</keyword>
<evidence type="ECO:0000256" key="1">
    <source>
        <dbReference type="SAM" id="Phobius"/>
    </source>
</evidence>
<reference evidence="3" key="1">
    <citation type="journal article" date="2013" name="Genetics">
        <title>The draft genome and transcriptome of Panagrellus redivivus are shaped by the harsh demands of a free-living lifestyle.</title>
        <authorList>
            <person name="Srinivasan J."/>
            <person name="Dillman A.R."/>
            <person name="Macchietto M.G."/>
            <person name="Heikkinen L."/>
            <person name="Lakso M."/>
            <person name="Fracchia K.M."/>
            <person name="Antoshechkin I."/>
            <person name="Mortazavi A."/>
            <person name="Wong G."/>
            <person name="Sternberg P.W."/>
        </authorList>
    </citation>
    <scope>NUCLEOTIDE SEQUENCE [LARGE SCALE GENOMIC DNA]</scope>
    <source>
        <strain evidence="3">MT8872</strain>
    </source>
</reference>
<reference evidence="4" key="2">
    <citation type="submission" date="2020-10" db="UniProtKB">
        <authorList>
            <consortium name="WormBaseParasite"/>
        </authorList>
    </citation>
    <scope>IDENTIFICATION</scope>
</reference>